<accession>A0ABX8RWF6</accession>
<dbReference type="EMBL" id="CP078145">
    <property type="protein sequence ID" value="QXN93182.1"/>
    <property type="molecule type" value="Genomic_DNA"/>
</dbReference>
<proteinExistence type="predicted"/>
<dbReference type="RefSeq" id="WP_218475005.1">
    <property type="nucleotide sequence ID" value="NZ_BAABJN010000001.1"/>
</dbReference>
<gene>
    <name evidence="1" type="ORF">KV110_08820</name>
</gene>
<organism evidence="1 2">
    <name type="scientific">Nocardia iowensis</name>
    <dbReference type="NCBI Taxonomy" id="204891"/>
    <lineage>
        <taxon>Bacteria</taxon>
        <taxon>Bacillati</taxon>
        <taxon>Actinomycetota</taxon>
        <taxon>Actinomycetes</taxon>
        <taxon>Mycobacteriales</taxon>
        <taxon>Nocardiaceae</taxon>
        <taxon>Nocardia</taxon>
    </lineage>
</organism>
<reference evidence="1 2" key="1">
    <citation type="submission" date="2021-07" db="EMBL/GenBank/DDBJ databases">
        <title>Whole Genome Sequence of Nocardia Iowensis.</title>
        <authorList>
            <person name="Lamm A."/>
            <person name="Collins-Fairclough A.M."/>
            <person name="Bunk B."/>
            <person name="Sproer C."/>
        </authorList>
    </citation>
    <scope>NUCLEOTIDE SEQUENCE [LARGE SCALE GENOMIC DNA]</scope>
    <source>
        <strain evidence="1 2">NRRL 5646</strain>
    </source>
</reference>
<evidence type="ECO:0000313" key="1">
    <source>
        <dbReference type="EMBL" id="QXN93182.1"/>
    </source>
</evidence>
<evidence type="ECO:0000313" key="2">
    <source>
        <dbReference type="Proteomes" id="UP000694257"/>
    </source>
</evidence>
<name>A0ABX8RWF6_NOCIO</name>
<protein>
    <recommendedName>
        <fullName evidence="3">Arsenate reductase</fullName>
    </recommendedName>
</protein>
<sequence>MTLIGNPADWVPDSCTLPTVEQPLRNAEFDRFFAGSVLQTRRPLRTQLELVIAPDAEPAGRDLAAREVECCSFFGFTFTSVDDAVIMRITVPEGQVDVLDALAARVEAKRHD</sequence>
<keyword evidence="2" id="KW-1185">Reference proteome</keyword>
<evidence type="ECO:0008006" key="3">
    <source>
        <dbReference type="Google" id="ProtNLM"/>
    </source>
</evidence>
<dbReference type="Proteomes" id="UP000694257">
    <property type="component" value="Chromosome"/>
</dbReference>